<comment type="caution">
    <text evidence="3">The sequence shown here is derived from an EMBL/GenBank/DDBJ whole genome shotgun (WGS) entry which is preliminary data.</text>
</comment>
<dbReference type="InterPro" id="IPR014729">
    <property type="entry name" value="Rossmann-like_a/b/a_fold"/>
</dbReference>
<dbReference type="EMBL" id="DPRK01000254">
    <property type="protein sequence ID" value="HCY82951.1"/>
    <property type="molecule type" value="Genomic_DNA"/>
</dbReference>
<organism evidence="3 4">
    <name type="scientific">Xanthomarina gelatinilytica</name>
    <dbReference type="NCBI Taxonomy" id="1137281"/>
    <lineage>
        <taxon>Bacteria</taxon>
        <taxon>Pseudomonadati</taxon>
        <taxon>Bacteroidota</taxon>
        <taxon>Flavobacteriia</taxon>
        <taxon>Flavobacteriales</taxon>
        <taxon>Flavobacteriaceae</taxon>
        <taxon>Xanthomarina</taxon>
    </lineage>
</organism>
<dbReference type="AlphaFoldDB" id="A0A3D6BUL5"/>
<dbReference type="Proteomes" id="UP000263268">
    <property type="component" value="Unassembled WGS sequence"/>
</dbReference>
<evidence type="ECO:0000313" key="3">
    <source>
        <dbReference type="EMBL" id="HCY82951.1"/>
    </source>
</evidence>
<evidence type="ECO:0000259" key="2">
    <source>
        <dbReference type="Pfam" id="PF00582"/>
    </source>
</evidence>
<proteinExistence type="inferred from homology"/>
<reference evidence="3 4" key="1">
    <citation type="journal article" date="2018" name="Nat. Biotechnol.">
        <title>A standardized bacterial taxonomy based on genome phylogeny substantially revises the tree of life.</title>
        <authorList>
            <person name="Parks D.H."/>
            <person name="Chuvochina M."/>
            <person name="Waite D.W."/>
            <person name="Rinke C."/>
            <person name="Skarshewski A."/>
            <person name="Chaumeil P.A."/>
            <person name="Hugenholtz P."/>
        </authorList>
    </citation>
    <scope>NUCLEOTIDE SEQUENCE [LARGE SCALE GENOMIC DNA]</scope>
    <source>
        <strain evidence="3">UBA10227</strain>
    </source>
</reference>
<dbReference type="Gene3D" id="3.40.50.620">
    <property type="entry name" value="HUPs"/>
    <property type="match status" value="2"/>
</dbReference>
<dbReference type="InterPro" id="IPR006016">
    <property type="entry name" value="UspA"/>
</dbReference>
<name>A0A3D6BUL5_9FLAO</name>
<dbReference type="PRINTS" id="PR01438">
    <property type="entry name" value="UNVRSLSTRESS"/>
</dbReference>
<feature type="domain" description="UspA" evidence="2">
    <location>
        <begin position="15"/>
        <end position="159"/>
    </location>
</feature>
<dbReference type="InterPro" id="IPR006015">
    <property type="entry name" value="Universal_stress_UspA"/>
</dbReference>
<dbReference type="PANTHER" id="PTHR46268:SF6">
    <property type="entry name" value="UNIVERSAL STRESS PROTEIN UP12"/>
    <property type="match status" value="1"/>
</dbReference>
<gene>
    <name evidence="3" type="ORF">DHV22_15830</name>
</gene>
<sequence>MEFQKAKNKLYQKHMKHILLLTDFSESAKNATNYALQLFQDQASCFYILHIPQKSVYTTSDLMAAGTSSIYNSLVKKAKTKLDKYVKTLESNSSNKKISFETIVDYDVLTDSVNQIISSKKIDLIVMGTNGVTGAKEVVFGSNTINVIRKVDCATLVIPKGFQYKKPHILFLPLDQTDSLNSKAFLKLLSYVKTFKTSLDVVRVIPQDEGTPEAQDQEHLKTNLKDTTFEYQLVKNKNIHEVVAQYLNKNKADLMALLVQKETAFERFLTASDTKKISDDLKVPLFIFHSH</sequence>
<dbReference type="CDD" id="cd00293">
    <property type="entry name" value="USP-like"/>
    <property type="match status" value="1"/>
</dbReference>
<dbReference type="PANTHER" id="PTHR46268">
    <property type="entry name" value="STRESS RESPONSE PROTEIN NHAX"/>
    <property type="match status" value="1"/>
</dbReference>
<accession>A0A3D6BUL5</accession>
<evidence type="ECO:0000313" key="4">
    <source>
        <dbReference type="Proteomes" id="UP000263268"/>
    </source>
</evidence>
<protein>
    <submittedName>
        <fullName evidence="3">Universal stress protein</fullName>
    </submittedName>
</protein>
<evidence type="ECO:0000256" key="1">
    <source>
        <dbReference type="ARBA" id="ARBA00008791"/>
    </source>
</evidence>
<comment type="similarity">
    <text evidence="1">Belongs to the universal stress protein A family.</text>
</comment>
<dbReference type="Pfam" id="PF00582">
    <property type="entry name" value="Usp"/>
    <property type="match status" value="1"/>
</dbReference>
<dbReference type="SUPFAM" id="SSF52402">
    <property type="entry name" value="Adenine nucleotide alpha hydrolases-like"/>
    <property type="match status" value="2"/>
</dbReference>